<dbReference type="Proteomes" id="UP000291838">
    <property type="component" value="Unassembled WGS sequence"/>
</dbReference>
<feature type="domain" description="Aminoglycoside phosphotransferase" evidence="1">
    <location>
        <begin position="31"/>
        <end position="247"/>
    </location>
</feature>
<dbReference type="InterPro" id="IPR011009">
    <property type="entry name" value="Kinase-like_dom_sf"/>
</dbReference>
<accession>A0A4Q2RLG3</accession>
<dbReference type="AlphaFoldDB" id="A0A4Q2RLG3"/>
<dbReference type="InterPro" id="IPR002575">
    <property type="entry name" value="Aminoglycoside_PTrfase"/>
</dbReference>
<proteinExistence type="predicted"/>
<comment type="caution">
    <text evidence="2">The sequence shown here is derived from an EMBL/GenBank/DDBJ whole genome shotgun (WGS) entry which is preliminary data.</text>
</comment>
<evidence type="ECO:0000313" key="2">
    <source>
        <dbReference type="EMBL" id="RYB89176.1"/>
    </source>
</evidence>
<reference evidence="2 3" key="1">
    <citation type="submission" date="2019-01" db="EMBL/GenBank/DDBJ databases">
        <title>Novel species of Nocardioides.</title>
        <authorList>
            <person name="Liu Q."/>
            <person name="Xin Y.-H."/>
        </authorList>
    </citation>
    <scope>NUCLEOTIDE SEQUENCE [LARGE SCALE GENOMIC DNA]</scope>
    <source>
        <strain evidence="2 3">HLT3-15</strain>
    </source>
</reference>
<dbReference type="OrthoDB" id="4020008at2"/>
<protein>
    <recommendedName>
        <fullName evidence="1">Aminoglycoside phosphotransferase domain-containing protein</fullName>
    </recommendedName>
</protein>
<evidence type="ECO:0000259" key="1">
    <source>
        <dbReference type="Pfam" id="PF01636"/>
    </source>
</evidence>
<dbReference type="Gene3D" id="3.90.1200.10">
    <property type="match status" value="1"/>
</dbReference>
<gene>
    <name evidence="2" type="ORF">EUA06_16995</name>
</gene>
<dbReference type="Pfam" id="PF01636">
    <property type="entry name" value="APH"/>
    <property type="match status" value="1"/>
</dbReference>
<name>A0A4Q2RLG3_9ACTN</name>
<dbReference type="RefSeq" id="WP_129477978.1">
    <property type="nucleotide sequence ID" value="NZ_SDWS01000008.1"/>
</dbReference>
<dbReference type="SUPFAM" id="SSF56112">
    <property type="entry name" value="Protein kinase-like (PK-like)"/>
    <property type="match status" value="1"/>
</dbReference>
<organism evidence="2 3">
    <name type="scientific">Nocardioides glacieisoli</name>
    <dbReference type="NCBI Taxonomy" id="1168730"/>
    <lineage>
        <taxon>Bacteria</taxon>
        <taxon>Bacillati</taxon>
        <taxon>Actinomycetota</taxon>
        <taxon>Actinomycetes</taxon>
        <taxon>Propionibacteriales</taxon>
        <taxon>Nocardioidaceae</taxon>
        <taxon>Nocardioides</taxon>
    </lineage>
</organism>
<keyword evidence="3" id="KW-1185">Reference proteome</keyword>
<evidence type="ECO:0000313" key="3">
    <source>
        <dbReference type="Proteomes" id="UP000291838"/>
    </source>
</evidence>
<sequence length="287" mass="30569">MNTDPLAVMRTAGFSVTHEVGRGMEGVVAALDDQRVVKLWDRRPLEEIERLRTFYDAVDAGLREAGVPLTVPRIEEVAEVAGLVLTVHPRLRGRPGGPGPGPVVEVLAGLARVEPHPDMAVLPVPDGEVPFDPAVPFGESMAALVRRRARLVPDWVAADVVERMAEDLRSLEPVAPRLVHGDLGPVHVLLEGGRPTGLLDFGYVSTVGDPAFDAAVAACLQDMFGPGAAAATAAFDEATTTRFGYDPRALVLHRAAYGLVTASCLAGHPGRHVDWCLDLVSSWHAPS</sequence>
<dbReference type="EMBL" id="SDWS01000008">
    <property type="protein sequence ID" value="RYB89176.1"/>
    <property type="molecule type" value="Genomic_DNA"/>
</dbReference>